<protein>
    <submittedName>
        <fullName evidence="5">Uncharacterized protein</fullName>
    </submittedName>
</protein>
<dbReference type="Proteomes" id="UP000774804">
    <property type="component" value="Unassembled WGS sequence"/>
</dbReference>
<reference evidence="5 6" key="1">
    <citation type="submission" date="2018-01" db="EMBL/GenBank/DDBJ databases">
        <title>Draft genome of the strawberry crown rot pathogen Phytophthora cactorum.</title>
        <authorList>
            <person name="Armitage A.D."/>
            <person name="Lysoe E."/>
            <person name="Nellist C.F."/>
            <person name="Harrison R.J."/>
            <person name="Brurberg M.B."/>
        </authorList>
    </citation>
    <scope>NUCLEOTIDE SEQUENCE [LARGE SCALE GENOMIC DNA]</scope>
    <source>
        <strain evidence="5 6">10300</strain>
    </source>
</reference>
<proteinExistence type="predicted"/>
<evidence type="ECO:0000313" key="5">
    <source>
        <dbReference type="EMBL" id="RAW22434.1"/>
    </source>
</evidence>
<dbReference type="Proteomes" id="UP000251314">
    <property type="component" value="Unassembled WGS sequence"/>
</dbReference>
<evidence type="ECO:0000313" key="3">
    <source>
        <dbReference type="EMBL" id="KAG2888045.1"/>
    </source>
</evidence>
<evidence type="ECO:0000313" key="6">
    <source>
        <dbReference type="Proteomes" id="UP000251314"/>
    </source>
</evidence>
<reference evidence="2" key="2">
    <citation type="submission" date="2018-10" db="EMBL/GenBank/DDBJ databases">
        <title>Effector identification in a new, highly contiguous assembly of the strawberry crown rot pathogen Phytophthora cactorum.</title>
        <authorList>
            <person name="Armitage A.D."/>
            <person name="Nellist C.F."/>
            <person name="Bates H."/>
            <person name="Vickerstaff R.J."/>
            <person name="Harrison R.J."/>
        </authorList>
    </citation>
    <scope>NUCLEOTIDE SEQUENCE</scope>
    <source>
        <strain evidence="2">15-7</strain>
        <strain evidence="3">4032</strain>
        <strain evidence="4">P421</strain>
    </source>
</reference>
<comment type="caution">
    <text evidence="5">The sequence shown here is derived from an EMBL/GenBank/DDBJ whole genome shotgun (WGS) entry which is preliminary data.</text>
</comment>
<dbReference type="EMBL" id="RCMV01001377">
    <property type="protein sequence ID" value="KAG3208883.1"/>
    <property type="molecule type" value="Genomic_DNA"/>
</dbReference>
<dbReference type="EMBL" id="MJFZ01001317">
    <property type="protein sequence ID" value="RAW22434.1"/>
    <property type="molecule type" value="Genomic_DNA"/>
</dbReference>
<dbReference type="Proteomes" id="UP000735874">
    <property type="component" value="Unassembled WGS sequence"/>
</dbReference>
<evidence type="ECO:0000256" key="1">
    <source>
        <dbReference type="SAM" id="MobiDB-lite"/>
    </source>
</evidence>
<evidence type="ECO:0000313" key="4">
    <source>
        <dbReference type="EMBL" id="KAG3208883.1"/>
    </source>
</evidence>
<feature type="region of interest" description="Disordered" evidence="1">
    <location>
        <begin position="1"/>
        <end position="29"/>
    </location>
</feature>
<evidence type="ECO:0000313" key="2">
    <source>
        <dbReference type="EMBL" id="KAG2834086.1"/>
    </source>
</evidence>
<dbReference type="VEuPathDB" id="FungiDB:PC110_g21126"/>
<accession>A0A329RD46</accession>
<dbReference type="AlphaFoldDB" id="A0A329RD46"/>
<dbReference type="Proteomes" id="UP000760860">
    <property type="component" value="Unassembled WGS sequence"/>
</dbReference>
<dbReference type="EMBL" id="RCMI01001238">
    <property type="protein sequence ID" value="KAG2888045.1"/>
    <property type="molecule type" value="Genomic_DNA"/>
</dbReference>
<sequence length="62" mass="6674">MSRQPTSDTPQQLKMTECSTSSCDAESRGSSSYNWKLMWSSATALTEPVAQLIDGLVSLGGF</sequence>
<dbReference type="EMBL" id="RCMG01001179">
    <property type="protein sequence ID" value="KAG2834086.1"/>
    <property type="molecule type" value="Genomic_DNA"/>
</dbReference>
<gene>
    <name evidence="5" type="ORF">PC110_g21126</name>
    <name evidence="2" type="ORF">PC113_g20452</name>
    <name evidence="3" type="ORF">PC115_g20167</name>
    <name evidence="4" type="ORF">PC129_g20100</name>
</gene>
<name>A0A329RD46_9STRA</name>
<organism evidence="5 6">
    <name type="scientific">Phytophthora cactorum</name>
    <dbReference type="NCBI Taxonomy" id="29920"/>
    <lineage>
        <taxon>Eukaryota</taxon>
        <taxon>Sar</taxon>
        <taxon>Stramenopiles</taxon>
        <taxon>Oomycota</taxon>
        <taxon>Peronosporomycetes</taxon>
        <taxon>Peronosporales</taxon>
        <taxon>Peronosporaceae</taxon>
        <taxon>Phytophthora</taxon>
    </lineage>
</organism>
<keyword evidence="6" id="KW-1185">Reference proteome</keyword>